<dbReference type="InterPro" id="IPR028082">
    <property type="entry name" value="Peripla_BP_I"/>
</dbReference>
<reference evidence="5" key="2">
    <citation type="submission" date="2022-05" db="EMBL/GenBank/DDBJ databases">
        <authorList>
            <person name="Kim J.-S."/>
            <person name="Lee K."/>
            <person name="Suh M."/>
            <person name="Eom M."/>
            <person name="Kim J.-S."/>
            <person name="Kim D.-S."/>
            <person name="Ko S.-H."/>
            <person name="Shin Y."/>
            <person name="Lee J.-S."/>
        </authorList>
    </citation>
    <scope>NUCLEOTIDE SEQUENCE</scope>
    <source>
        <strain evidence="5">N237</strain>
    </source>
</reference>
<dbReference type="CDD" id="cd01536">
    <property type="entry name" value="PBP1_ABC_sugar_binding-like"/>
    <property type="match status" value="1"/>
</dbReference>
<name>A0ABY4QUV1_9ACTN</name>
<organism evidence="5 6">
    <name type="scientific">Jatrophihabitans telluris</name>
    <dbReference type="NCBI Taxonomy" id="2038343"/>
    <lineage>
        <taxon>Bacteria</taxon>
        <taxon>Bacillati</taxon>
        <taxon>Actinomycetota</taxon>
        <taxon>Actinomycetes</taxon>
        <taxon>Jatrophihabitantales</taxon>
        <taxon>Jatrophihabitantaceae</taxon>
        <taxon>Jatrophihabitans</taxon>
    </lineage>
</organism>
<feature type="signal peptide" evidence="3">
    <location>
        <begin position="1"/>
        <end position="25"/>
    </location>
</feature>
<evidence type="ECO:0000313" key="6">
    <source>
        <dbReference type="Proteomes" id="UP001056336"/>
    </source>
</evidence>
<keyword evidence="3" id="KW-0732">Signal</keyword>
<evidence type="ECO:0000313" key="5">
    <source>
        <dbReference type="EMBL" id="UQX87409.1"/>
    </source>
</evidence>
<evidence type="ECO:0000259" key="4">
    <source>
        <dbReference type="Pfam" id="PF13407"/>
    </source>
</evidence>
<feature type="domain" description="Periplasmic binding protein" evidence="4">
    <location>
        <begin position="75"/>
        <end position="315"/>
    </location>
</feature>
<dbReference type="InterPro" id="IPR050555">
    <property type="entry name" value="Bact_Solute-Bind_Prot2"/>
</dbReference>
<protein>
    <submittedName>
        <fullName evidence="5">Sugar ABC transporter substrate-binding protein</fullName>
    </submittedName>
</protein>
<dbReference type="PROSITE" id="PS51257">
    <property type="entry name" value="PROKAR_LIPOPROTEIN"/>
    <property type="match status" value="1"/>
</dbReference>
<feature type="chain" id="PRO_5045267719" evidence="3">
    <location>
        <begin position="26"/>
        <end position="338"/>
    </location>
</feature>
<dbReference type="InterPro" id="IPR025997">
    <property type="entry name" value="SBP_2_dom"/>
</dbReference>
<dbReference type="SUPFAM" id="SSF53822">
    <property type="entry name" value="Periplasmic binding protein-like I"/>
    <property type="match status" value="1"/>
</dbReference>
<keyword evidence="6" id="KW-1185">Reference proteome</keyword>
<evidence type="ECO:0000256" key="2">
    <source>
        <dbReference type="ARBA" id="ARBA00007639"/>
    </source>
</evidence>
<evidence type="ECO:0000256" key="3">
    <source>
        <dbReference type="SAM" id="SignalP"/>
    </source>
</evidence>
<gene>
    <name evidence="5" type="ORF">M6D93_14005</name>
</gene>
<reference evidence="5" key="1">
    <citation type="journal article" date="2018" name="Int. J. Syst. Evol. Microbiol.">
        <title>Jatrophihabitans telluris sp. nov., isolated from sediment soil of lava forest wetlands and the emended description of the genus Jatrophihabitans.</title>
        <authorList>
            <person name="Lee K.C."/>
            <person name="Suh M.K."/>
            <person name="Eom M.K."/>
            <person name="Kim K.K."/>
            <person name="Kim J.S."/>
            <person name="Kim D.S."/>
            <person name="Ko S.H."/>
            <person name="Shin Y.K."/>
            <person name="Lee J.S."/>
        </authorList>
    </citation>
    <scope>NUCLEOTIDE SEQUENCE</scope>
    <source>
        <strain evidence="5">N237</strain>
    </source>
</reference>
<accession>A0ABY4QUV1</accession>
<proteinExistence type="inferred from homology"/>
<evidence type="ECO:0000256" key="1">
    <source>
        <dbReference type="ARBA" id="ARBA00004196"/>
    </source>
</evidence>
<comment type="subcellular location">
    <subcellularLocation>
        <location evidence="1">Cell envelope</location>
    </subcellularLocation>
</comment>
<dbReference type="Gene3D" id="3.40.50.2300">
    <property type="match status" value="2"/>
</dbReference>
<dbReference type="RefSeq" id="WP_249769933.1">
    <property type="nucleotide sequence ID" value="NZ_CP097332.1"/>
</dbReference>
<comment type="similarity">
    <text evidence="2">Belongs to the bacterial solute-binding protein 2 family.</text>
</comment>
<dbReference type="PANTHER" id="PTHR30036">
    <property type="entry name" value="D-XYLOSE-BINDING PERIPLASMIC PROTEIN"/>
    <property type="match status" value="1"/>
</dbReference>
<sequence length="338" mass="33648">MSITCRRSVRATGLALAAVSSLALAACSSSSNHSSSSSSSANGASGAAGGGSSLPKTLVFSPLSLAPPALKGLSVGIKGYAGSKGWNVVVQDPNFSPTSQVQQLSAVLDSGRAGAAWVIAVDPKSMADTLKAAQSKGIPILVNGKPTEYGYSGAQPGITFDYIDYTAAGKALGTELGNCLTAKNGGSGDVLFSVSSPGQAGKAEFEAAAEAGLKATAPNANIVQKLVVSDRAKGQTDIGNALQGHPNLVGVMASTDEGSLGALGAFSAAGKSLKCDADFGGNDEVLKDVKAGTIFASVALQFSADMAQSFDTLVKMQADPKATGLVLTVPQKTITSAG</sequence>
<dbReference type="Proteomes" id="UP001056336">
    <property type="component" value="Chromosome"/>
</dbReference>
<dbReference type="Pfam" id="PF13407">
    <property type="entry name" value="Peripla_BP_4"/>
    <property type="match status" value="1"/>
</dbReference>
<dbReference type="EMBL" id="CP097332">
    <property type="protein sequence ID" value="UQX87409.1"/>
    <property type="molecule type" value="Genomic_DNA"/>
</dbReference>
<dbReference type="PANTHER" id="PTHR30036:SF7">
    <property type="entry name" value="ABC TRANSPORTER PERIPLASMIC-BINDING PROTEIN YPHF"/>
    <property type="match status" value="1"/>
</dbReference>